<keyword evidence="9" id="KW-1185">Reference proteome</keyword>
<name>A0A1X7HA06_9BACL</name>
<evidence type="ECO:0000256" key="6">
    <source>
        <dbReference type="RuleBase" id="RU366058"/>
    </source>
</evidence>
<feature type="transmembrane region" description="Helical" evidence="6">
    <location>
        <begin position="59"/>
        <end position="77"/>
    </location>
</feature>
<keyword evidence="4 6" id="KW-1133">Transmembrane helix</keyword>
<proteinExistence type="inferred from homology"/>
<gene>
    <name evidence="8" type="ORF">SAMN05661091_2194</name>
</gene>
<reference evidence="8 9" key="1">
    <citation type="submission" date="2017-04" db="EMBL/GenBank/DDBJ databases">
        <authorList>
            <person name="Afonso C.L."/>
            <person name="Miller P.J."/>
            <person name="Scott M.A."/>
            <person name="Spackman E."/>
            <person name="Goraichik I."/>
            <person name="Dimitrov K.M."/>
            <person name="Suarez D.L."/>
            <person name="Swayne D.E."/>
        </authorList>
    </citation>
    <scope>NUCLEOTIDE SEQUENCE [LARGE SCALE GENOMIC DNA]</scope>
    <source>
        <strain evidence="8 9">N3/975</strain>
    </source>
</reference>
<dbReference type="EMBL" id="LT840184">
    <property type="protein sequence ID" value="SMF82529.1"/>
    <property type="molecule type" value="Genomic_DNA"/>
</dbReference>
<keyword evidence="2 6" id="KW-1003">Cell membrane</keyword>
<evidence type="ECO:0000256" key="4">
    <source>
        <dbReference type="ARBA" id="ARBA00022989"/>
    </source>
</evidence>
<evidence type="ECO:0000313" key="8">
    <source>
        <dbReference type="EMBL" id="SMF82529.1"/>
    </source>
</evidence>
<accession>A0A1X7HA06</accession>
<evidence type="ECO:0000256" key="5">
    <source>
        <dbReference type="ARBA" id="ARBA00023136"/>
    </source>
</evidence>
<dbReference type="InterPro" id="IPR015414">
    <property type="entry name" value="TMEM64"/>
</dbReference>
<sequence>MDIMSLFTEENLEWFLEKFRSFGPLPGILLTFLKSFIPPLPTALIVGVNAAVYGFWPGFIYSWLGLVSGCLVTFLVVRKISSSRYLDKWASKPKVQKGMRWIQRNGFSYVFILGILPVGPFVAVNMAAGIARMHIQSYLLAVTLGKGIMVFSVSFVGANFADFLEQPLLLLGVLAVVIVLLWLSRKVEAYILRGSDELHKTAEVSSD</sequence>
<dbReference type="Proteomes" id="UP000192940">
    <property type="component" value="Chromosome I"/>
</dbReference>
<evidence type="ECO:0000256" key="2">
    <source>
        <dbReference type="ARBA" id="ARBA00022475"/>
    </source>
</evidence>
<dbReference type="InterPro" id="IPR032816">
    <property type="entry name" value="VTT_dom"/>
</dbReference>
<evidence type="ECO:0000313" key="9">
    <source>
        <dbReference type="Proteomes" id="UP000192940"/>
    </source>
</evidence>
<evidence type="ECO:0000256" key="1">
    <source>
        <dbReference type="ARBA" id="ARBA00004651"/>
    </source>
</evidence>
<dbReference type="STRING" id="1313296.SAMN05661091_2194"/>
<dbReference type="AlphaFoldDB" id="A0A1X7HA06"/>
<dbReference type="Pfam" id="PF09335">
    <property type="entry name" value="VTT_dom"/>
    <property type="match status" value="1"/>
</dbReference>
<protein>
    <recommendedName>
        <fullName evidence="6">TVP38/TMEM64 family membrane protein</fullName>
    </recommendedName>
</protein>
<comment type="subcellular location">
    <subcellularLocation>
        <location evidence="1 6">Cell membrane</location>
        <topology evidence="1 6">Multi-pass membrane protein</topology>
    </subcellularLocation>
</comment>
<feature type="domain" description="VTT" evidence="7">
    <location>
        <begin position="40"/>
        <end position="158"/>
    </location>
</feature>
<comment type="similarity">
    <text evidence="6">Belongs to the TVP38/TMEM64 family.</text>
</comment>
<evidence type="ECO:0000256" key="3">
    <source>
        <dbReference type="ARBA" id="ARBA00022692"/>
    </source>
</evidence>
<dbReference type="GO" id="GO:0005886">
    <property type="term" value="C:plasma membrane"/>
    <property type="evidence" value="ECO:0007669"/>
    <property type="project" value="UniProtKB-SubCell"/>
</dbReference>
<feature type="transmembrane region" description="Helical" evidence="6">
    <location>
        <begin position="107"/>
        <end position="131"/>
    </location>
</feature>
<feature type="transmembrane region" description="Helical" evidence="6">
    <location>
        <begin position="28"/>
        <end position="53"/>
    </location>
</feature>
<feature type="transmembrane region" description="Helical" evidence="6">
    <location>
        <begin position="168"/>
        <end position="184"/>
    </location>
</feature>
<evidence type="ECO:0000259" key="7">
    <source>
        <dbReference type="Pfam" id="PF09335"/>
    </source>
</evidence>
<keyword evidence="3 6" id="KW-0812">Transmembrane</keyword>
<dbReference type="PANTHER" id="PTHR12677">
    <property type="entry name" value="GOLGI APPARATUS MEMBRANE PROTEIN TVP38-RELATED"/>
    <property type="match status" value="1"/>
</dbReference>
<keyword evidence="5 6" id="KW-0472">Membrane</keyword>
<dbReference type="PANTHER" id="PTHR12677:SF55">
    <property type="entry name" value="UNDECAPRENYL PHOSPHATE TRANSPORTER SAOUHSC_00901-RELATED"/>
    <property type="match status" value="1"/>
</dbReference>
<feature type="transmembrane region" description="Helical" evidence="6">
    <location>
        <begin position="137"/>
        <end position="161"/>
    </location>
</feature>
<organism evidence="8 9">
    <name type="scientific">Paenibacillus uliginis N3/975</name>
    <dbReference type="NCBI Taxonomy" id="1313296"/>
    <lineage>
        <taxon>Bacteria</taxon>
        <taxon>Bacillati</taxon>
        <taxon>Bacillota</taxon>
        <taxon>Bacilli</taxon>
        <taxon>Bacillales</taxon>
        <taxon>Paenibacillaceae</taxon>
        <taxon>Paenibacillus</taxon>
    </lineage>
</organism>